<evidence type="ECO:0000313" key="8">
    <source>
        <dbReference type="Proteomes" id="UP000006852"/>
    </source>
</evidence>
<gene>
    <name evidence="7" type="ordered locus">Tresu_2193</name>
</gene>
<dbReference type="InterPro" id="IPR031330">
    <property type="entry name" value="Gly_Hdrlase_35_cat"/>
</dbReference>
<name>F2NWE1_TRES6</name>
<reference evidence="8" key="2">
    <citation type="submission" date="2011-04" db="EMBL/GenBank/DDBJ databases">
        <title>The complete genome of chromosome of Treponema succinifaciens DSM 2489.</title>
        <authorList>
            <person name="Lucas S."/>
            <person name="Copeland A."/>
            <person name="Lapidus A."/>
            <person name="Bruce D."/>
            <person name="Goodwin L."/>
            <person name="Pitluck S."/>
            <person name="Peters L."/>
            <person name="Kyrpides N."/>
            <person name="Mavromatis K."/>
            <person name="Ivanova N."/>
            <person name="Ovchinnikova G."/>
            <person name="Teshima H."/>
            <person name="Detter J.C."/>
            <person name="Tapia R."/>
            <person name="Han C."/>
            <person name="Land M."/>
            <person name="Hauser L."/>
            <person name="Markowitz V."/>
            <person name="Cheng J.-F."/>
            <person name="Hugenholtz P."/>
            <person name="Woyke T."/>
            <person name="Wu D."/>
            <person name="Gronow S."/>
            <person name="Wellnitz S."/>
            <person name="Brambilla E."/>
            <person name="Klenk H.-P."/>
            <person name="Eisen J.A."/>
        </authorList>
    </citation>
    <scope>NUCLEOTIDE SEQUENCE [LARGE SCALE GENOMIC DNA]</scope>
    <source>
        <strain evidence="8">ATCC 33096 / DSM 2489 / 6091</strain>
    </source>
</reference>
<keyword evidence="2 4" id="KW-0378">Hydrolase</keyword>
<comment type="similarity">
    <text evidence="1 5">Belongs to the glycosyl hydrolase 35 family.</text>
</comment>
<dbReference type="GO" id="GO:0005975">
    <property type="term" value="P:carbohydrate metabolic process"/>
    <property type="evidence" value="ECO:0007669"/>
    <property type="project" value="InterPro"/>
</dbReference>
<dbReference type="InterPro" id="IPR001944">
    <property type="entry name" value="Glycoside_Hdrlase_35"/>
</dbReference>
<dbReference type="GO" id="GO:0004565">
    <property type="term" value="F:beta-galactosidase activity"/>
    <property type="evidence" value="ECO:0007669"/>
    <property type="project" value="UniProtKB-EC"/>
</dbReference>
<dbReference type="HOGENOM" id="CLU_018711_0_0_12"/>
<dbReference type="PANTHER" id="PTHR23421">
    <property type="entry name" value="BETA-GALACTOSIDASE RELATED"/>
    <property type="match status" value="1"/>
</dbReference>
<evidence type="ECO:0000256" key="3">
    <source>
        <dbReference type="ARBA" id="ARBA00023295"/>
    </source>
</evidence>
<reference evidence="7 8" key="1">
    <citation type="journal article" date="2011" name="Stand. Genomic Sci.">
        <title>Complete genome sequence of Treponema succinifaciens type strain (6091).</title>
        <authorList>
            <person name="Han C."/>
            <person name="Gronow S."/>
            <person name="Teshima H."/>
            <person name="Lapidus A."/>
            <person name="Nolan M."/>
            <person name="Lucas S."/>
            <person name="Hammon N."/>
            <person name="Deshpande S."/>
            <person name="Cheng J.F."/>
            <person name="Zeytun A."/>
            <person name="Tapia R."/>
            <person name="Goodwin L."/>
            <person name="Pitluck S."/>
            <person name="Liolios K."/>
            <person name="Pagani I."/>
            <person name="Ivanova N."/>
            <person name="Mavromatis K."/>
            <person name="Mikhailova N."/>
            <person name="Huntemann M."/>
            <person name="Pati A."/>
            <person name="Chen A."/>
            <person name="Palaniappan K."/>
            <person name="Land M."/>
            <person name="Hauser L."/>
            <person name="Brambilla E.M."/>
            <person name="Rohde M."/>
            <person name="Goker M."/>
            <person name="Woyke T."/>
            <person name="Bristow J."/>
            <person name="Eisen J.A."/>
            <person name="Markowitz V."/>
            <person name="Hugenholtz P."/>
            <person name="Kyrpides N.C."/>
            <person name="Klenk H.P."/>
            <person name="Detter J.C."/>
        </authorList>
    </citation>
    <scope>NUCLEOTIDE SEQUENCE [LARGE SCALE GENOMIC DNA]</scope>
    <source>
        <strain evidence="8">ATCC 33096 / DSM 2489 / 6091</strain>
    </source>
</reference>
<dbReference type="Gene3D" id="3.20.20.80">
    <property type="entry name" value="Glycosidases"/>
    <property type="match status" value="1"/>
</dbReference>
<evidence type="ECO:0000256" key="2">
    <source>
        <dbReference type="ARBA" id="ARBA00022801"/>
    </source>
</evidence>
<dbReference type="GeneID" id="302999314"/>
<dbReference type="EMBL" id="CP002631">
    <property type="protein sequence ID" value="AEB15062.1"/>
    <property type="molecule type" value="Genomic_DNA"/>
</dbReference>
<evidence type="ECO:0000256" key="1">
    <source>
        <dbReference type="ARBA" id="ARBA00009809"/>
    </source>
</evidence>
<comment type="catalytic activity">
    <reaction evidence="4">
        <text>Hydrolysis of terminal non-reducing beta-D-galactose residues in beta-D-galactosides.</text>
        <dbReference type="EC" id="3.2.1.23"/>
    </reaction>
</comment>
<dbReference type="Proteomes" id="UP000006852">
    <property type="component" value="Chromosome"/>
</dbReference>
<dbReference type="eggNOG" id="COG1874">
    <property type="taxonomic scope" value="Bacteria"/>
</dbReference>
<keyword evidence="3 4" id="KW-0326">Glycosidase</keyword>
<dbReference type="SUPFAM" id="SSF51445">
    <property type="entry name" value="(Trans)glycosidases"/>
    <property type="match status" value="1"/>
</dbReference>
<feature type="domain" description="Glycoside hydrolase 35 catalytic" evidence="6">
    <location>
        <begin position="11"/>
        <end position="354"/>
    </location>
</feature>
<proteinExistence type="inferred from homology"/>
<keyword evidence="8" id="KW-1185">Reference proteome</keyword>
<dbReference type="STRING" id="869209.Tresu_2193"/>
<dbReference type="PRINTS" id="PR00742">
    <property type="entry name" value="GLHYDRLASE35"/>
</dbReference>
<sequence length="726" mass="81100">MISYSFDNKSLFKGEKRWFPIMGEIHYSRYPDSGWKEALLKMKEGGVDIVSSYVIWIHHEEIENQFEWTGWRDLRKFVQTIKECGLSMILRIGPWSHAEVRHGGFPDWLLAKCPDARNTNDEKYFSEVEKFYKAIYEQVKGLLLKDGGPIIGVQIENEFGHCGGLIGDSGEAHMKRLEKMARETGFDVPLYTATGWGGAVTAGLLPVMGGYCEAPWDPRITEIEPSGNYVFTYERNDHAIGCDFGLGEGITFDMTKYPYLTAELGGGLQVTLKRRPIAQPKDIGAMSLAKMGSGCNLLGYYMYHGGQNPEGKLTTLEENIATGSLNDMSIKNYDFRAPLGEYGLPNGTYGEIKLYSLFAHDFGEFLASTETDLPDSNPITPENFSDLRTSWRYKECEKCGKKRGFVFVNNYQRRRKMAGHKNVVLASTEKSGADIQFPAIDVADKDFFFLPFNMKVADGLLKTSLATPLCVLNNQRKVYVFYSAAKPAGSLAEKDSSVCSAKDASVSLYQFEGEVPDCDIVTLSREDALNAHKVSANGKEYLVVTDSVLFQNNQDGKTELEFEDCKKISFKAFPELEKVPEGFSAKKCGGGFTVYTFDQDGAESPKVSCQKISEDEKTAVYKISVESWQNGLDDLFIDIGYAGNCARLYENGKLIDDGIFIGENYPWSIGLKRYGKNAHDFTLEIDALKKDAPIFIEEWPDFAGQGSLKKVNGIKARAFVKISAQL</sequence>
<organism evidence="7 8">
    <name type="scientific">Treponema succinifaciens (strain ATCC 33096 / DSM 2489 / 6091)</name>
    <dbReference type="NCBI Taxonomy" id="869209"/>
    <lineage>
        <taxon>Bacteria</taxon>
        <taxon>Pseudomonadati</taxon>
        <taxon>Spirochaetota</taxon>
        <taxon>Spirochaetia</taxon>
        <taxon>Spirochaetales</taxon>
        <taxon>Treponemataceae</taxon>
        <taxon>Treponema</taxon>
    </lineage>
</organism>
<accession>F2NWE1</accession>
<protein>
    <recommendedName>
        <fullName evidence="4">Beta-galactosidase</fullName>
        <ecNumber evidence="4">3.2.1.23</ecNumber>
    </recommendedName>
</protein>
<dbReference type="InterPro" id="IPR017853">
    <property type="entry name" value="GH"/>
</dbReference>
<dbReference type="RefSeq" id="WP_013702314.1">
    <property type="nucleotide sequence ID" value="NC_015385.1"/>
</dbReference>
<dbReference type="PROSITE" id="PS01182">
    <property type="entry name" value="GLYCOSYL_HYDROL_F35"/>
    <property type="match status" value="1"/>
</dbReference>
<evidence type="ECO:0000313" key="7">
    <source>
        <dbReference type="EMBL" id="AEB15062.1"/>
    </source>
</evidence>
<dbReference type="EC" id="3.2.1.23" evidence="4"/>
<dbReference type="Pfam" id="PF01301">
    <property type="entry name" value="Glyco_hydro_35"/>
    <property type="match status" value="1"/>
</dbReference>
<dbReference type="AlphaFoldDB" id="F2NWE1"/>
<evidence type="ECO:0000256" key="5">
    <source>
        <dbReference type="RuleBase" id="RU003679"/>
    </source>
</evidence>
<dbReference type="InterPro" id="IPR019801">
    <property type="entry name" value="Glyco_hydro_35_CS"/>
</dbReference>
<evidence type="ECO:0000259" key="6">
    <source>
        <dbReference type="Pfam" id="PF01301"/>
    </source>
</evidence>
<dbReference type="KEGG" id="tsu:Tresu_2193"/>
<dbReference type="OrthoDB" id="9813184at2"/>
<evidence type="ECO:0000256" key="4">
    <source>
        <dbReference type="RuleBase" id="RU000675"/>
    </source>
</evidence>